<protein>
    <submittedName>
        <fullName evidence="4">Phosphate ABC transporter substrate-binding protein</fullName>
    </submittedName>
</protein>
<dbReference type="PANTHER" id="PTHR30570:SF1">
    <property type="entry name" value="PHOSPHATE-BINDING PROTEIN PSTS"/>
    <property type="match status" value="1"/>
</dbReference>
<dbReference type="InterPro" id="IPR050811">
    <property type="entry name" value="Phosphate_ABC_transporter"/>
</dbReference>
<dbReference type="PROSITE" id="PS51257">
    <property type="entry name" value="PROKAR_LIPOPROTEIN"/>
    <property type="match status" value="1"/>
</dbReference>
<feature type="chain" id="PRO_5039435308" evidence="2">
    <location>
        <begin position="24"/>
        <end position="320"/>
    </location>
</feature>
<proteinExistence type="predicted"/>
<dbReference type="SUPFAM" id="SSF53850">
    <property type="entry name" value="Periplasmic binding protein-like II"/>
    <property type="match status" value="1"/>
</dbReference>
<evidence type="ECO:0000313" key="4">
    <source>
        <dbReference type="EMBL" id="QKF07247.1"/>
    </source>
</evidence>
<dbReference type="RefSeq" id="WP_173164248.1">
    <property type="nucleotide sequence ID" value="NZ_CP053716.1"/>
</dbReference>
<evidence type="ECO:0000259" key="3">
    <source>
        <dbReference type="Pfam" id="PF12849"/>
    </source>
</evidence>
<dbReference type="PANTHER" id="PTHR30570">
    <property type="entry name" value="PERIPLASMIC PHOSPHATE BINDING COMPONENT OF PHOSPHATE ABC TRANSPORTER"/>
    <property type="match status" value="1"/>
</dbReference>
<sequence length="320" mass="33687">MKNMLKKALPCLIAASVAVFALAGCAQSSAPAPDQKPAAGTDETAFKSSVLFCGSTSLYPIISSLASSFTDKYTTWDKVDSSLPAEHVSIYVAPGGSGVGVSAVTEGTADFGMLARDIKDSEVKALGPNYQSFLVAHDALTVSVNAANPLTGVKQGLDTDTIRKIFSGQLTTWDQVDPSLPAEKINVYIRDLSGGAYEVFQKTVMGDAQVTPSATQAASMTELATNIANDPWGIGYAGFGAYNKANAKEKKLSALLVDDVECNEANILNGSYKIQRPIMFVTGSKINPAEQAFIDYVFSATGHAVTEKNGYIPAFEKPAA</sequence>
<keyword evidence="5" id="KW-1185">Reference proteome</keyword>
<dbReference type="InterPro" id="IPR024370">
    <property type="entry name" value="PBP_domain"/>
</dbReference>
<dbReference type="Gene3D" id="3.40.190.10">
    <property type="entry name" value="Periplasmic binding protein-like II"/>
    <property type="match status" value="2"/>
</dbReference>
<dbReference type="EMBL" id="CP053716">
    <property type="protein sequence ID" value="QKF07247.1"/>
    <property type="molecule type" value="Genomic_DNA"/>
</dbReference>
<keyword evidence="1 2" id="KW-0732">Signal</keyword>
<name>A0A6M8J0Z3_9ACTN</name>
<dbReference type="AlphaFoldDB" id="A0A6M8J0Z3"/>
<accession>A0A6M8J0Z3</accession>
<dbReference type="Pfam" id="PF12849">
    <property type="entry name" value="PBP_like_2"/>
    <property type="match status" value="1"/>
</dbReference>
<dbReference type="CDD" id="cd13653">
    <property type="entry name" value="PBP2_phosphate_like_1"/>
    <property type="match status" value="1"/>
</dbReference>
<evidence type="ECO:0000256" key="2">
    <source>
        <dbReference type="SAM" id="SignalP"/>
    </source>
</evidence>
<dbReference type="Proteomes" id="UP000503297">
    <property type="component" value="Chromosome"/>
</dbReference>
<feature type="domain" description="PBP" evidence="3">
    <location>
        <begin position="49"/>
        <end position="300"/>
    </location>
</feature>
<feature type="signal peptide" evidence="2">
    <location>
        <begin position="1"/>
        <end position="23"/>
    </location>
</feature>
<dbReference type="KEGG" id="bwa:HLV38_03270"/>
<organism evidence="4 5">
    <name type="scientific">Berryella wangjianweii</name>
    <dbReference type="NCBI Taxonomy" id="2734634"/>
    <lineage>
        <taxon>Bacteria</taxon>
        <taxon>Bacillati</taxon>
        <taxon>Actinomycetota</taxon>
        <taxon>Coriobacteriia</taxon>
        <taxon>Eggerthellales</taxon>
        <taxon>Eggerthellaceae</taxon>
        <taxon>Berryella</taxon>
    </lineage>
</organism>
<evidence type="ECO:0000256" key="1">
    <source>
        <dbReference type="ARBA" id="ARBA00022729"/>
    </source>
</evidence>
<gene>
    <name evidence="4" type="ORF">HLV38_03270</name>
</gene>
<reference evidence="5" key="1">
    <citation type="submission" date="2020-05" db="EMBL/GenBank/DDBJ databases">
        <title>Novel species in genus Nocardioides.</title>
        <authorList>
            <person name="Zhang G."/>
        </authorList>
    </citation>
    <scope>NUCLEOTIDE SEQUENCE [LARGE SCALE GENOMIC DNA]</scope>
    <source>
        <strain evidence="5">zg-1050</strain>
    </source>
</reference>
<evidence type="ECO:0000313" key="5">
    <source>
        <dbReference type="Proteomes" id="UP000503297"/>
    </source>
</evidence>